<sequence length="108" mass="12060">MRHTSIVCPPRLIRPSSSQRSRKFSTSVPSAWSVIEYTIGSFIHKRKICRYPASILGKMPQELARNIGCVELSESNGWLFKIQKVHKVCSGSLNEEANEDLLTAIDGA</sequence>
<name>A0A1S8X0J9_OPIVI</name>
<protein>
    <submittedName>
        <fullName evidence="1">Uncharacterized protein</fullName>
    </submittedName>
</protein>
<dbReference type="AlphaFoldDB" id="A0A1S8X0J9"/>
<reference evidence="1 2" key="1">
    <citation type="submission" date="2015-03" db="EMBL/GenBank/DDBJ databases">
        <title>Draft genome of the nematode, Opisthorchis viverrini.</title>
        <authorList>
            <person name="Mitreva M."/>
        </authorList>
    </citation>
    <scope>NUCLEOTIDE SEQUENCE [LARGE SCALE GENOMIC DNA]</scope>
    <source>
        <strain evidence="1">Khon Kaen</strain>
    </source>
</reference>
<dbReference type="EMBL" id="KV892785">
    <property type="protein sequence ID" value="OON20215.1"/>
    <property type="molecule type" value="Genomic_DNA"/>
</dbReference>
<organism evidence="1 2">
    <name type="scientific">Opisthorchis viverrini</name>
    <name type="common">Southeast Asian liver fluke</name>
    <dbReference type="NCBI Taxonomy" id="6198"/>
    <lineage>
        <taxon>Eukaryota</taxon>
        <taxon>Metazoa</taxon>
        <taxon>Spiralia</taxon>
        <taxon>Lophotrochozoa</taxon>
        <taxon>Platyhelminthes</taxon>
        <taxon>Trematoda</taxon>
        <taxon>Digenea</taxon>
        <taxon>Opisthorchiida</taxon>
        <taxon>Opisthorchiata</taxon>
        <taxon>Opisthorchiidae</taxon>
        <taxon>Opisthorchis</taxon>
    </lineage>
</organism>
<proteinExistence type="predicted"/>
<accession>A0A1S8X0J9</accession>
<dbReference type="Proteomes" id="UP000243686">
    <property type="component" value="Unassembled WGS sequence"/>
</dbReference>
<evidence type="ECO:0000313" key="2">
    <source>
        <dbReference type="Proteomes" id="UP000243686"/>
    </source>
</evidence>
<keyword evidence="2" id="KW-1185">Reference proteome</keyword>
<evidence type="ECO:0000313" key="1">
    <source>
        <dbReference type="EMBL" id="OON20215.1"/>
    </source>
</evidence>
<gene>
    <name evidence="1" type="ORF">X801_03907</name>
</gene>